<evidence type="ECO:0000256" key="1">
    <source>
        <dbReference type="SAM" id="MobiDB-lite"/>
    </source>
</evidence>
<dbReference type="EMBL" id="JAHMHQ010000025">
    <property type="protein sequence ID" value="KAK1624274.1"/>
    <property type="molecule type" value="Genomic_DNA"/>
</dbReference>
<dbReference type="Proteomes" id="UP001243989">
    <property type="component" value="Unassembled WGS sequence"/>
</dbReference>
<accession>A0AAI9ZGR0</accession>
<evidence type="ECO:0000313" key="2">
    <source>
        <dbReference type="EMBL" id="KAK1624274.1"/>
    </source>
</evidence>
<name>A0AAI9ZGR0_9PEZI</name>
<keyword evidence="3" id="KW-1185">Reference proteome</keyword>
<dbReference type="RefSeq" id="XP_060440269.1">
    <property type="nucleotide sequence ID" value="XM_060591300.1"/>
</dbReference>
<evidence type="ECO:0000313" key="3">
    <source>
        <dbReference type="Proteomes" id="UP001243989"/>
    </source>
</evidence>
<organism evidence="2 3">
    <name type="scientific">Colletotrichum phormii</name>
    <dbReference type="NCBI Taxonomy" id="359342"/>
    <lineage>
        <taxon>Eukaryota</taxon>
        <taxon>Fungi</taxon>
        <taxon>Dikarya</taxon>
        <taxon>Ascomycota</taxon>
        <taxon>Pezizomycotina</taxon>
        <taxon>Sordariomycetes</taxon>
        <taxon>Hypocreomycetidae</taxon>
        <taxon>Glomerellales</taxon>
        <taxon>Glomerellaceae</taxon>
        <taxon>Colletotrichum</taxon>
        <taxon>Colletotrichum acutatum species complex</taxon>
    </lineage>
</organism>
<dbReference type="AlphaFoldDB" id="A0AAI9ZGR0"/>
<reference evidence="2" key="1">
    <citation type="submission" date="2021-06" db="EMBL/GenBank/DDBJ databases">
        <title>Comparative genomics, transcriptomics and evolutionary studies reveal genomic signatures of adaptation to plant cell wall in hemibiotrophic fungi.</title>
        <authorList>
            <consortium name="DOE Joint Genome Institute"/>
            <person name="Baroncelli R."/>
            <person name="Diaz J.F."/>
            <person name="Benocci T."/>
            <person name="Peng M."/>
            <person name="Battaglia E."/>
            <person name="Haridas S."/>
            <person name="Andreopoulos W."/>
            <person name="Labutti K."/>
            <person name="Pangilinan J."/>
            <person name="Floch G.L."/>
            <person name="Makela M.R."/>
            <person name="Henrissat B."/>
            <person name="Grigoriev I.V."/>
            <person name="Crouch J.A."/>
            <person name="De Vries R.P."/>
            <person name="Sukno S.A."/>
            <person name="Thon M.R."/>
        </authorList>
    </citation>
    <scope>NUCLEOTIDE SEQUENCE</scope>
    <source>
        <strain evidence="2">CBS 102054</strain>
    </source>
</reference>
<comment type="caution">
    <text evidence="2">The sequence shown here is derived from an EMBL/GenBank/DDBJ whole genome shotgun (WGS) entry which is preliminary data.</text>
</comment>
<dbReference type="GeneID" id="85476162"/>
<feature type="region of interest" description="Disordered" evidence="1">
    <location>
        <begin position="14"/>
        <end position="33"/>
    </location>
</feature>
<protein>
    <submittedName>
        <fullName evidence="2">Uncharacterized protein</fullName>
    </submittedName>
</protein>
<sequence>MAVLKKCSVMALRTPSPGPILPPQRTRGNNTRLDSATGRRTIVRAPTPRFSTPKDMLGGPEMPISELQPKRAQTVLERDYCALATRLRDKGDPGGSGEDVFSQN</sequence>
<gene>
    <name evidence="2" type="ORF">BDP81DRAFT_438189</name>
</gene>
<proteinExistence type="predicted"/>